<dbReference type="Proteomes" id="UP001500984">
    <property type="component" value="Unassembled WGS sequence"/>
</dbReference>
<feature type="compositionally biased region" description="Low complexity" evidence="1">
    <location>
        <begin position="134"/>
        <end position="147"/>
    </location>
</feature>
<sequence>MISGARSGSVSTVRTTPGRRTSQRRRFITGFIPEATGPMPADMRHALDELRQHIEERAEALAEEAVTTRPAWMKSLGTVPRESTNARERWEKTLRAVVAYRDRYGIDTPTSLLGPASDNTQHRIDRERIETLLAEPAEPASSHAPSAMTREGVQR</sequence>
<dbReference type="EMBL" id="BAAAPZ010000002">
    <property type="protein sequence ID" value="GAA2089455.1"/>
    <property type="molecule type" value="Genomic_DNA"/>
</dbReference>
<gene>
    <name evidence="2" type="ORF">GCM10009823_05250</name>
</gene>
<protein>
    <submittedName>
        <fullName evidence="2">Uncharacterized protein</fullName>
    </submittedName>
</protein>
<name>A0ABN2WDU8_9MICO</name>
<feature type="compositionally biased region" description="Polar residues" evidence="1">
    <location>
        <begin position="1"/>
        <end position="20"/>
    </location>
</feature>
<feature type="region of interest" description="Disordered" evidence="1">
    <location>
        <begin position="1"/>
        <end position="23"/>
    </location>
</feature>
<comment type="caution">
    <text evidence="2">The sequence shown here is derived from an EMBL/GenBank/DDBJ whole genome shotgun (WGS) entry which is preliminary data.</text>
</comment>
<proteinExistence type="predicted"/>
<evidence type="ECO:0000313" key="3">
    <source>
        <dbReference type="Proteomes" id="UP001500984"/>
    </source>
</evidence>
<evidence type="ECO:0000256" key="1">
    <source>
        <dbReference type="SAM" id="MobiDB-lite"/>
    </source>
</evidence>
<reference evidence="2 3" key="1">
    <citation type="journal article" date="2019" name="Int. J. Syst. Evol. Microbiol.">
        <title>The Global Catalogue of Microorganisms (GCM) 10K type strain sequencing project: providing services to taxonomists for standard genome sequencing and annotation.</title>
        <authorList>
            <consortium name="The Broad Institute Genomics Platform"/>
            <consortium name="The Broad Institute Genome Sequencing Center for Infectious Disease"/>
            <person name="Wu L."/>
            <person name="Ma J."/>
        </authorList>
    </citation>
    <scope>NUCLEOTIDE SEQUENCE [LARGE SCALE GENOMIC DNA]</scope>
    <source>
        <strain evidence="2 3">JCM 15900</strain>
    </source>
</reference>
<organism evidence="2 3">
    <name type="scientific">Brevibacterium salitolerans</name>
    <dbReference type="NCBI Taxonomy" id="1403566"/>
    <lineage>
        <taxon>Bacteria</taxon>
        <taxon>Bacillati</taxon>
        <taxon>Actinomycetota</taxon>
        <taxon>Actinomycetes</taxon>
        <taxon>Micrococcales</taxon>
        <taxon>Brevibacteriaceae</taxon>
        <taxon>Brevibacterium</taxon>
    </lineage>
</organism>
<accession>A0ABN2WDU8</accession>
<feature type="region of interest" description="Disordered" evidence="1">
    <location>
        <begin position="133"/>
        <end position="155"/>
    </location>
</feature>
<evidence type="ECO:0000313" key="2">
    <source>
        <dbReference type="EMBL" id="GAA2089455.1"/>
    </source>
</evidence>
<keyword evidence="3" id="KW-1185">Reference proteome</keyword>